<sequence>MVPVFQPSAGVPIIQQDHYHQQTWQHQWSQAIQSLVVKSSQQTVEISTLGSSLQTVPVNLAAVPMICVSTISHLGPSNCSLLYVFFVLFIQTLDLILRLSYLQPLISCLPLSLIKCLA</sequence>
<dbReference type="EMBL" id="BMAT01006068">
    <property type="protein sequence ID" value="GFS05494.1"/>
    <property type="molecule type" value="Genomic_DNA"/>
</dbReference>
<dbReference type="AlphaFoldDB" id="A0AAV4I584"/>
<dbReference type="Proteomes" id="UP000762676">
    <property type="component" value="Unassembled WGS sequence"/>
</dbReference>
<evidence type="ECO:0000313" key="2">
    <source>
        <dbReference type="Proteomes" id="UP000762676"/>
    </source>
</evidence>
<reference evidence="1 2" key="1">
    <citation type="journal article" date="2021" name="Elife">
        <title>Chloroplast acquisition without the gene transfer in kleptoplastic sea slugs, Plakobranchus ocellatus.</title>
        <authorList>
            <person name="Maeda T."/>
            <person name="Takahashi S."/>
            <person name="Yoshida T."/>
            <person name="Shimamura S."/>
            <person name="Takaki Y."/>
            <person name="Nagai Y."/>
            <person name="Toyoda A."/>
            <person name="Suzuki Y."/>
            <person name="Arimoto A."/>
            <person name="Ishii H."/>
            <person name="Satoh N."/>
            <person name="Nishiyama T."/>
            <person name="Hasebe M."/>
            <person name="Maruyama T."/>
            <person name="Minagawa J."/>
            <person name="Obokata J."/>
            <person name="Shigenobu S."/>
        </authorList>
    </citation>
    <scope>NUCLEOTIDE SEQUENCE [LARGE SCALE GENOMIC DNA]</scope>
</reference>
<evidence type="ECO:0000313" key="1">
    <source>
        <dbReference type="EMBL" id="GFS05494.1"/>
    </source>
</evidence>
<gene>
    <name evidence="1" type="ORF">ElyMa_002939800</name>
</gene>
<keyword evidence="2" id="KW-1185">Reference proteome</keyword>
<protein>
    <submittedName>
        <fullName evidence="1">Uncharacterized protein</fullName>
    </submittedName>
</protein>
<proteinExistence type="predicted"/>
<accession>A0AAV4I584</accession>
<name>A0AAV4I584_9GAST</name>
<comment type="caution">
    <text evidence="1">The sequence shown here is derived from an EMBL/GenBank/DDBJ whole genome shotgun (WGS) entry which is preliminary data.</text>
</comment>
<organism evidence="1 2">
    <name type="scientific">Elysia marginata</name>
    <dbReference type="NCBI Taxonomy" id="1093978"/>
    <lineage>
        <taxon>Eukaryota</taxon>
        <taxon>Metazoa</taxon>
        <taxon>Spiralia</taxon>
        <taxon>Lophotrochozoa</taxon>
        <taxon>Mollusca</taxon>
        <taxon>Gastropoda</taxon>
        <taxon>Heterobranchia</taxon>
        <taxon>Euthyneura</taxon>
        <taxon>Panpulmonata</taxon>
        <taxon>Sacoglossa</taxon>
        <taxon>Placobranchoidea</taxon>
        <taxon>Plakobranchidae</taxon>
        <taxon>Elysia</taxon>
    </lineage>
</organism>